<evidence type="ECO:0000313" key="2">
    <source>
        <dbReference type="Proteomes" id="UP000271624"/>
    </source>
</evidence>
<reference evidence="1" key="1">
    <citation type="submission" date="2018-12" db="EMBL/GenBank/DDBJ databases">
        <authorList>
            <person name="Will S."/>
            <person name="Neumann-Schaal M."/>
            <person name="Henke P."/>
        </authorList>
    </citation>
    <scope>NUCLEOTIDE SEQUENCE</scope>
    <source>
        <strain evidence="1">PCC 7102</strain>
    </source>
</reference>
<comment type="caution">
    <text evidence="1">The sequence shown here is derived from an EMBL/GenBank/DDBJ whole genome shotgun (WGS) entry which is preliminary data.</text>
</comment>
<evidence type="ECO:0000313" key="1">
    <source>
        <dbReference type="EMBL" id="RUT02799.1"/>
    </source>
</evidence>
<protein>
    <recommendedName>
        <fullName evidence="3">DUF3052 domain-containing protein</fullName>
    </recommendedName>
</protein>
<keyword evidence="2" id="KW-1185">Reference proteome</keyword>
<proteinExistence type="predicted"/>
<organism evidence="1 2">
    <name type="scientific">Dulcicalothrix desertica PCC 7102</name>
    <dbReference type="NCBI Taxonomy" id="232991"/>
    <lineage>
        <taxon>Bacteria</taxon>
        <taxon>Bacillati</taxon>
        <taxon>Cyanobacteriota</taxon>
        <taxon>Cyanophyceae</taxon>
        <taxon>Nostocales</taxon>
        <taxon>Calotrichaceae</taxon>
        <taxon>Dulcicalothrix</taxon>
    </lineage>
</organism>
<dbReference type="Proteomes" id="UP000271624">
    <property type="component" value="Unassembled WGS sequence"/>
</dbReference>
<sequence length="137" mass="15592">MCKKENMVDNPLVKKLRIKSGQRMIVINSPPGYMEQLILPEGVELAKELEGQFDFIHIFVKNISELESFASKAISALKYDGILWIAYPKQSSKMITDINRDVGWDVIDKAGLKGVAQISINHVWSALRFRPYELVVK</sequence>
<evidence type="ECO:0008006" key="3">
    <source>
        <dbReference type="Google" id="ProtNLM"/>
    </source>
</evidence>
<dbReference type="AlphaFoldDB" id="A0A3S1AK41"/>
<dbReference type="EMBL" id="RSCL01000015">
    <property type="protein sequence ID" value="RUT02799.1"/>
    <property type="molecule type" value="Genomic_DNA"/>
</dbReference>
<accession>A0A3S1AK41</accession>
<gene>
    <name evidence="1" type="ORF">DSM106972_057190</name>
</gene>
<name>A0A3S1AK41_9CYAN</name>
<reference evidence="1" key="2">
    <citation type="journal article" date="2019" name="Genome Biol. Evol.">
        <title>Day and night: Metabolic profiles and evolutionary relationships of six axenic non-marine cyanobacteria.</title>
        <authorList>
            <person name="Will S.E."/>
            <person name="Henke P."/>
            <person name="Boedeker C."/>
            <person name="Huang S."/>
            <person name="Brinkmann H."/>
            <person name="Rohde M."/>
            <person name="Jarek M."/>
            <person name="Friedl T."/>
            <person name="Seufert S."/>
            <person name="Schumacher M."/>
            <person name="Overmann J."/>
            <person name="Neumann-Schaal M."/>
            <person name="Petersen J."/>
        </authorList>
    </citation>
    <scope>NUCLEOTIDE SEQUENCE [LARGE SCALE GENOMIC DNA]</scope>
    <source>
        <strain evidence="1">PCC 7102</strain>
    </source>
</reference>